<dbReference type="Gene3D" id="3.50.50.60">
    <property type="entry name" value="FAD/NAD(P)-binding domain"/>
    <property type="match status" value="3"/>
</dbReference>
<proteinExistence type="predicted"/>
<dbReference type="SUPFAM" id="SSF51905">
    <property type="entry name" value="FAD/NAD(P)-binding domain"/>
    <property type="match status" value="1"/>
</dbReference>
<dbReference type="EMBL" id="WBJX01000005">
    <property type="protein sequence ID" value="KAB1636743.1"/>
    <property type="molecule type" value="Genomic_DNA"/>
</dbReference>
<dbReference type="InterPro" id="IPR050097">
    <property type="entry name" value="Ferredoxin-NADP_redctase_2"/>
</dbReference>
<dbReference type="OrthoDB" id="9786503at2"/>
<keyword evidence="1" id="KW-0285">Flavoprotein</keyword>
<reference evidence="5 6" key="1">
    <citation type="submission" date="2019-09" db="EMBL/GenBank/DDBJ databases">
        <title>Phylogeny of genus Pseudoclavibacter and closely related genus.</title>
        <authorList>
            <person name="Li Y."/>
        </authorList>
    </citation>
    <scope>NUCLEOTIDE SEQUENCE [LARGE SCALE GENOMIC DNA]</scope>
    <source>
        <strain evidence="5 6">THG-MD12</strain>
    </source>
</reference>
<dbReference type="AlphaFoldDB" id="A0A7J5AZY8"/>
<comment type="catalytic activity">
    <reaction evidence="3">
        <text>[thioredoxin]-dithiol + NADP(+) = [thioredoxin]-disulfide + NADPH + H(+)</text>
        <dbReference type="Rhea" id="RHEA:20345"/>
        <dbReference type="Rhea" id="RHEA-COMP:10698"/>
        <dbReference type="Rhea" id="RHEA-COMP:10700"/>
        <dbReference type="ChEBI" id="CHEBI:15378"/>
        <dbReference type="ChEBI" id="CHEBI:29950"/>
        <dbReference type="ChEBI" id="CHEBI:50058"/>
        <dbReference type="ChEBI" id="CHEBI:57783"/>
        <dbReference type="ChEBI" id="CHEBI:58349"/>
        <dbReference type="EC" id="1.8.1.9"/>
    </reaction>
</comment>
<evidence type="ECO:0000313" key="5">
    <source>
        <dbReference type="EMBL" id="KAB1636743.1"/>
    </source>
</evidence>
<dbReference type="PRINTS" id="PR00469">
    <property type="entry name" value="PNDRDTASEII"/>
</dbReference>
<dbReference type="GO" id="GO:0004791">
    <property type="term" value="F:thioredoxin-disulfide reductase (NADPH) activity"/>
    <property type="evidence" value="ECO:0007669"/>
    <property type="project" value="UniProtKB-EC"/>
</dbReference>
<keyword evidence="6" id="KW-1185">Reference proteome</keyword>
<name>A0A7J5AZY8_9MICO</name>
<dbReference type="Proteomes" id="UP000490386">
    <property type="component" value="Unassembled WGS sequence"/>
</dbReference>
<evidence type="ECO:0000256" key="2">
    <source>
        <dbReference type="ARBA" id="ARBA00023002"/>
    </source>
</evidence>
<dbReference type="Pfam" id="PF07992">
    <property type="entry name" value="Pyr_redox_2"/>
    <property type="match status" value="1"/>
</dbReference>
<organism evidence="5 6">
    <name type="scientific">Pseudoclavibacter terrae</name>
    <dbReference type="NCBI Taxonomy" id="1530195"/>
    <lineage>
        <taxon>Bacteria</taxon>
        <taxon>Bacillati</taxon>
        <taxon>Actinomycetota</taxon>
        <taxon>Actinomycetes</taxon>
        <taxon>Micrococcales</taxon>
        <taxon>Microbacteriaceae</taxon>
        <taxon>Pseudoclavibacter</taxon>
    </lineage>
</organism>
<keyword evidence="2" id="KW-0560">Oxidoreductase</keyword>
<evidence type="ECO:0000256" key="3">
    <source>
        <dbReference type="ARBA" id="ARBA00048132"/>
    </source>
</evidence>
<evidence type="ECO:0000256" key="1">
    <source>
        <dbReference type="ARBA" id="ARBA00022630"/>
    </source>
</evidence>
<dbReference type="RefSeq" id="WP_151424466.1">
    <property type="nucleotide sequence ID" value="NZ_WBJX01000005.1"/>
</dbReference>
<dbReference type="InterPro" id="IPR036188">
    <property type="entry name" value="FAD/NAD-bd_sf"/>
</dbReference>
<accession>A0A7J5AZY8</accession>
<feature type="domain" description="FAD/NAD(P)-binding" evidence="4">
    <location>
        <begin position="9"/>
        <end position="346"/>
    </location>
</feature>
<sequence length="361" mass="37815">MTEALGTHYDVVVIGGGPAGLQAALILARHRYSTLVLDGNRPRHSATLEAHGFLTRDHTAPNELRRLGREDVEAYEDAEIQFAQVSRVRALSDEESAGAEASQGAAFEGAFAFVAGGVPAEDGSSVSTDPREIASRRRGGVRVPYRFAVEAKGVRGTPARAVFARSVILATGLTEVLPALPMLRAFYGTSIHSCVECDGWTQRDRRVSVIAAPGVTDLYERAVQLTRFTGALTVFAGQGQLGALQEFDLVDRGVVVETREVVDVEGGPGGVTGVALADGDVVTAEAVFVRPNYVAKLDFASELGIDFDGLGLVAADAHGRTSVPGIYATGELTGPGPQMLIVAAGNGAETGMAVDRDLLGL</sequence>
<comment type="caution">
    <text evidence="5">The sequence shown here is derived from an EMBL/GenBank/DDBJ whole genome shotgun (WGS) entry which is preliminary data.</text>
</comment>
<dbReference type="PANTHER" id="PTHR48105">
    <property type="entry name" value="THIOREDOXIN REDUCTASE 1-RELATED-RELATED"/>
    <property type="match status" value="1"/>
</dbReference>
<dbReference type="PRINTS" id="PR00368">
    <property type="entry name" value="FADPNR"/>
</dbReference>
<evidence type="ECO:0000313" key="6">
    <source>
        <dbReference type="Proteomes" id="UP000490386"/>
    </source>
</evidence>
<dbReference type="InterPro" id="IPR023753">
    <property type="entry name" value="FAD/NAD-binding_dom"/>
</dbReference>
<protein>
    <submittedName>
        <fullName evidence="5">NAD(P)/FAD-dependent oxidoreductase</fullName>
    </submittedName>
</protein>
<gene>
    <name evidence="5" type="ORF">F8O03_14300</name>
</gene>
<evidence type="ECO:0000259" key="4">
    <source>
        <dbReference type="Pfam" id="PF07992"/>
    </source>
</evidence>